<dbReference type="RefSeq" id="WP_169452964.1">
    <property type="nucleotide sequence ID" value="NZ_CP051774.1"/>
</dbReference>
<name>A0A858RF15_9BACT</name>
<dbReference type="EMBL" id="CP051774">
    <property type="protein sequence ID" value="QJE94743.1"/>
    <property type="molecule type" value="Genomic_DNA"/>
</dbReference>
<dbReference type="KEGG" id="luo:HHL09_02750"/>
<dbReference type="AlphaFoldDB" id="A0A858RF15"/>
<proteinExistence type="predicted"/>
<keyword evidence="2" id="KW-1185">Reference proteome</keyword>
<gene>
    <name evidence="1" type="ORF">HHL09_02750</name>
</gene>
<reference evidence="1 2" key="1">
    <citation type="submission" date="2020-04" db="EMBL/GenBank/DDBJ databases">
        <title>Luteolibacter sp. G-1-1-1 isolated from soil.</title>
        <authorList>
            <person name="Dahal R.H."/>
        </authorList>
    </citation>
    <scope>NUCLEOTIDE SEQUENCE [LARGE SCALE GENOMIC DNA]</scope>
    <source>
        <strain evidence="1 2">G-1-1-1</strain>
    </source>
</reference>
<organism evidence="1 2">
    <name type="scientific">Luteolibacter luteus</name>
    <dbReference type="NCBI Taxonomy" id="2728835"/>
    <lineage>
        <taxon>Bacteria</taxon>
        <taxon>Pseudomonadati</taxon>
        <taxon>Verrucomicrobiota</taxon>
        <taxon>Verrucomicrobiia</taxon>
        <taxon>Verrucomicrobiales</taxon>
        <taxon>Verrucomicrobiaceae</taxon>
        <taxon>Luteolibacter</taxon>
    </lineage>
</organism>
<evidence type="ECO:0000313" key="2">
    <source>
        <dbReference type="Proteomes" id="UP000501812"/>
    </source>
</evidence>
<accession>A0A858RF15</accession>
<dbReference type="Proteomes" id="UP000501812">
    <property type="component" value="Chromosome"/>
</dbReference>
<evidence type="ECO:0000313" key="1">
    <source>
        <dbReference type="EMBL" id="QJE94743.1"/>
    </source>
</evidence>
<protein>
    <submittedName>
        <fullName evidence="1">Uncharacterized protein</fullName>
    </submittedName>
</protein>
<sequence>MHDRYTGDTEGEIRFCLPLINAATLVTKPQKGAYNEAELKIASEDLCSYPGLIGELHEFFKGTRPNENTVFTSVGELAATLELERSYDTCGLTRKSLAKWLEENPKGFSTTIPAEMDALREVLAKPWDRIRDDRNRLETCLNALSEAGLKKHAVGTPARYPAMVWRYLNSLSSAMLLDEFCINPERWDAIEKLKASGNVWGASAEELAKLGILAEKSVRSASSKEAKAARPFLRFSIAHAN</sequence>